<evidence type="ECO:0000313" key="5">
    <source>
        <dbReference type="Proteomes" id="UP001164712"/>
    </source>
</evidence>
<dbReference type="InterPro" id="IPR010131">
    <property type="entry name" value="MdtP/NodT-like"/>
</dbReference>
<keyword evidence="3" id="KW-0732">Signal</keyword>
<dbReference type="RefSeq" id="WP_045048097.1">
    <property type="nucleotide sequence ID" value="NZ_CP114058.1"/>
</dbReference>
<comment type="similarity">
    <text evidence="2">Belongs to the outer membrane factor (OMF) (TC 1.B.17) family.</text>
</comment>
<evidence type="ECO:0000256" key="2">
    <source>
        <dbReference type="ARBA" id="ARBA00007613"/>
    </source>
</evidence>
<proteinExistence type="inferred from homology"/>
<evidence type="ECO:0000256" key="3">
    <source>
        <dbReference type="SAM" id="SignalP"/>
    </source>
</evidence>
<keyword evidence="5" id="KW-1185">Reference proteome</keyword>
<protein>
    <submittedName>
        <fullName evidence="4">TolC family protein</fullName>
    </submittedName>
</protein>
<organism evidence="4 5">
    <name type="scientific">Rouxiella chamberiensis</name>
    <dbReference type="NCBI Taxonomy" id="1513468"/>
    <lineage>
        <taxon>Bacteria</taxon>
        <taxon>Pseudomonadati</taxon>
        <taxon>Pseudomonadota</taxon>
        <taxon>Gammaproteobacteria</taxon>
        <taxon>Enterobacterales</taxon>
        <taxon>Yersiniaceae</taxon>
        <taxon>Rouxiella</taxon>
    </lineage>
</organism>
<reference evidence="4" key="1">
    <citation type="submission" date="2022-12" db="EMBL/GenBank/DDBJ databases">
        <title>Complete genome sequence of an Australian strain of Rouxiella badensis DAR84756 and resolution of the R. badensis DSM100043 and R. chamberiensis DSM28324 genomes.</title>
        <authorList>
            <person name="Paul S."/>
            <person name="Anderson P.J."/>
            <person name="Maynard G."/>
            <person name="Dyall-Smith M."/>
            <person name="Kudinha T."/>
        </authorList>
    </citation>
    <scope>NUCLEOTIDE SEQUENCE</scope>
    <source>
        <strain evidence="4">DSM 28324</strain>
    </source>
</reference>
<dbReference type="Gene3D" id="1.20.1600.10">
    <property type="entry name" value="Outer membrane efflux proteins (OEP)"/>
    <property type="match status" value="1"/>
</dbReference>
<gene>
    <name evidence="4" type="ORF">O1V66_05650</name>
</gene>
<dbReference type="Gene3D" id="2.20.200.10">
    <property type="entry name" value="Outer membrane efflux proteins (OEP)"/>
    <property type="match status" value="1"/>
</dbReference>
<feature type="chain" id="PRO_5047037563" evidence="3">
    <location>
        <begin position="21"/>
        <end position="474"/>
    </location>
</feature>
<evidence type="ECO:0000256" key="1">
    <source>
        <dbReference type="ARBA" id="ARBA00004459"/>
    </source>
</evidence>
<accession>A0ABY7HTL1</accession>
<dbReference type="SUPFAM" id="SSF56954">
    <property type="entry name" value="Outer membrane efflux proteins (OEP)"/>
    <property type="match status" value="1"/>
</dbReference>
<dbReference type="PANTHER" id="PTHR30203">
    <property type="entry name" value="OUTER MEMBRANE CATION EFFLUX PROTEIN"/>
    <property type="match status" value="1"/>
</dbReference>
<dbReference type="InterPro" id="IPR003423">
    <property type="entry name" value="OMP_efflux"/>
</dbReference>
<dbReference type="Pfam" id="PF02321">
    <property type="entry name" value="OEP"/>
    <property type="match status" value="2"/>
</dbReference>
<dbReference type="PANTHER" id="PTHR30203:SF32">
    <property type="entry name" value="CATION EFFLUX SYSTEM PROTEIN CUSC"/>
    <property type="match status" value="1"/>
</dbReference>
<dbReference type="Proteomes" id="UP001164712">
    <property type="component" value="Chromosome"/>
</dbReference>
<evidence type="ECO:0000313" key="4">
    <source>
        <dbReference type="EMBL" id="WAT02146.1"/>
    </source>
</evidence>
<dbReference type="PROSITE" id="PS51257">
    <property type="entry name" value="PROKAR_LIPOPROTEIN"/>
    <property type="match status" value="1"/>
</dbReference>
<name>A0ABY7HTL1_9GAMM</name>
<sequence length="474" mass="51563">MKTGKAGLPLKRFMLACMLAVGLGGCNSLRTPPPEAPPLPARWIFAEDNANHSPAAPSPRGDGFWYSLGDPALPALLATALRHNAEVKFGVLQSRLARLQAAFAGLSRWPSTSLSFSAGLARPLSHPAGTQPQTVRTASTAFTAGYPLDLWGKEQATREAATLLAHASERDVEAIRLAICVSVAEARWQIGFLHRVQRNAQADLKEAGQSVRLAQVRYEAGAISGGDMLFARQAVALRQNALSVIQQDLVEARLAFDLLLGTSTPDELTDLQDTPFPTPRAGLPVQILARRADVHAAELRVRSSLAEADAVRLGFYPSFNLTASYGTLSPTLTHYFTDPLGALGATLALPFIQFNTARFSRKSAYLVFEANRVNFINQLQTALKEVEQALSARQQLMTQRIYQQEALALSQETENLTYLRWQRGSTDIQPWLDAKSARRQAQLGLLQNVLARKINAVRLYAALGGHSPAEPAID</sequence>
<dbReference type="EMBL" id="CP114058">
    <property type="protein sequence ID" value="WAT02146.1"/>
    <property type="molecule type" value="Genomic_DNA"/>
</dbReference>
<feature type="signal peptide" evidence="3">
    <location>
        <begin position="1"/>
        <end position="20"/>
    </location>
</feature>
<comment type="subcellular location">
    <subcellularLocation>
        <location evidence="1">Cell outer membrane</location>
        <topology evidence="1">Lipid-anchor</topology>
    </subcellularLocation>
</comment>